<keyword evidence="2" id="KW-1185">Reference proteome</keyword>
<dbReference type="EMBL" id="FONG01000040">
    <property type="protein sequence ID" value="SFF93286.1"/>
    <property type="molecule type" value="Genomic_DNA"/>
</dbReference>
<dbReference type="AlphaFoldDB" id="A0A1I2MVC2"/>
<proteinExistence type="predicted"/>
<protein>
    <submittedName>
        <fullName evidence="1">Uncharacterized protein</fullName>
    </submittedName>
</protein>
<accession>A0A1I2MVC2</accession>
<gene>
    <name evidence="1" type="ORF">SAMN05216251_14016</name>
</gene>
<dbReference type="Proteomes" id="UP000199323">
    <property type="component" value="Unassembled WGS sequence"/>
</dbReference>
<reference evidence="1 2" key="1">
    <citation type="submission" date="2016-10" db="EMBL/GenBank/DDBJ databases">
        <authorList>
            <person name="de Groot N.N."/>
        </authorList>
    </citation>
    <scope>NUCLEOTIDE SEQUENCE [LARGE SCALE GENOMIC DNA]</scope>
    <source>
        <strain evidence="1 2">CGMCC 4.3510</strain>
    </source>
</reference>
<organism evidence="1 2">
    <name type="scientific">Actinacidiphila alni</name>
    <dbReference type="NCBI Taxonomy" id="380248"/>
    <lineage>
        <taxon>Bacteria</taxon>
        <taxon>Bacillati</taxon>
        <taxon>Actinomycetota</taxon>
        <taxon>Actinomycetes</taxon>
        <taxon>Kitasatosporales</taxon>
        <taxon>Streptomycetaceae</taxon>
        <taxon>Actinacidiphila</taxon>
    </lineage>
</organism>
<sequence>MTADPVWWMSAFQPLVSCWPFGQVQVTFQLLVASVPELATVTEAVKPVSHWLSVCQVAVQPELPPVEPPVLPDVVPEVVPEDVPPLLVPPLVVPPPVVPPVVPPESPKPGALMLAR</sequence>
<name>A0A1I2MVC2_9ACTN</name>
<evidence type="ECO:0000313" key="2">
    <source>
        <dbReference type="Proteomes" id="UP000199323"/>
    </source>
</evidence>
<evidence type="ECO:0000313" key="1">
    <source>
        <dbReference type="EMBL" id="SFF93286.1"/>
    </source>
</evidence>